<evidence type="ECO:0000313" key="2">
    <source>
        <dbReference type="EMBL" id="GAA5514011.1"/>
    </source>
</evidence>
<protein>
    <recommendedName>
        <fullName evidence="4">Lipoprotein</fullName>
    </recommendedName>
</protein>
<keyword evidence="3" id="KW-1185">Reference proteome</keyword>
<name>A0ABP9WAF0_9DEIO</name>
<dbReference type="Proteomes" id="UP001401887">
    <property type="component" value="Unassembled WGS sequence"/>
</dbReference>
<keyword evidence="1" id="KW-0732">Signal</keyword>
<evidence type="ECO:0000313" key="3">
    <source>
        <dbReference type="Proteomes" id="UP001401887"/>
    </source>
</evidence>
<proteinExistence type="predicted"/>
<evidence type="ECO:0008006" key="4">
    <source>
        <dbReference type="Google" id="ProtNLM"/>
    </source>
</evidence>
<dbReference type="RefSeq" id="WP_345466192.1">
    <property type="nucleotide sequence ID" value="NZ_BAABRP010000012.1"/>
</dbReference>
<evidence type="ECO:0000256" key="1">
    <source>
        <dbReference type="SAM" id="SignalP"/>
    </source>
</evidence>
<feature type="signal peptide" evidence="1">
    <location>
        <begin position="1"/>
        <end position="17"/>
    </location>
</feature>
<gene>
    <name evidence="2" type="ORF">Dcar01_02760</name>
</gene>
<reference evidence="2 3" key="1">
    <citation type="submission" date="2024-02" db="EMBL/GenBank/DDBJ databases">
        <title>Deinococcus carri NBRC 110142.</title>
        <authorList>
            <person name="Ichikawa N."/>
            <person name="Katano-Makiyama Y."/>
            <person name="Hidaka K."/>
        </authorList>
    </citation>
    <scope>NUCLEOTIDE SEQUENCE [LARGE SCALE GENOMIC DNA]</scope>
    <source>
        <strain evidence="2 3">NBRC 110142</strain>
    </source>
</reference>
<sequence>MKLPRSALLCAAGLLSACSPGLDLYTPPDAREFVASCARGVDAVACRALLPTLQSGEGEVTVLLVNASDADIKAQLGRELSRKGVSLGEFLTSAEAGNFARAHIFQASRLQTGEMRTLDGKLHDVACRTEGQTEYCRVDGRIEGFNRLDREPGRKGSVYLMTGLLPF</sequence>
<organism evidence="2 3">
    <name type="scientific">Deinococcus carri</name>
    <dbReference type="NCBI Taxonomy" id="1211323"/>
    <lineage>
        <taxon>Bacteria</taxon>
        <taxon>Thermotogati</taxon>
        <taxon>Deinococcota</taxon>
        <taxon>Deinococci</taxon>
        <taxon>Deinococcales</taxon>
        <taxon>Deinococcaceae</taxon>
        <taxon>Deinococcus</taxon>
    </lineage>
</organism>
<comment type="caution">
    <text evidence="2">The sequence shown here is derived from an EMBL/GenBank/DDBJ whole genome shotgun (WGS) entry which is preliminary data.</text>
</comment>
<feature type="chain" id="PRO_5045988178" description="Lipoprotein" evidence="1">
    <location>
        <begin position="18"/>
        <end position="167"/>
    </location>
</feature>
<dbReference type="EMBL" id="BAABRP010000012">
    <property type="protein sequence ID" value="GAA5514011.1"/>
    <property type="molecule type" value="Genomic_DNA"/>
</dbReference>
<accession>A0ABP9WAF0</accession>
<dbReference type="PROSITE" id="PS51257">
    <property type="entry name" value="PROKAR_LIPOPROTEIN"/>
    <property type="match status" value="1"/>
</dbReference>